<dbReference type="EMBL" id="OX465077">
    <property type="protein sequence ID" value="CAI9269113.1"/>
    <property type="molecule type" value="Genomic_DNA"/>
</dbReference>
<name>A0AA35VXK8_LACSI</name>
<sequence>MGYKDDVIMLSKFKRSLLPPVWNALFTILFCCLSEKITSSDNANKVFHTLLYAFYSGEKIDIGQIIWVQFTQSISSSTNNTNISSVIFWSIVVRNACDHFKVPTMANVHMANFVVINTTTL</sequence>
<evidence type="ECO:0000313" key="1">
    <source>
        <dbReference type="EMBL" id="CAI9269113.1"/>
    </source>
</evidence>
<evidence type="ECO:0000313" key="2">
    <source>
        <dbReference type="Proteomes" id="UP001177003"/>
    </source>
</evidence>
<dbReference type="AlphaFoldDB" id="A0AA35VXK8"/>
<organism evidence="1 2">
    <name type="scientific">Lactuca saligna</name>
    <name type="common">Willowleaf lettuce</name>
    <dbReference type="NCBI Taxonomy" id="75948"/>
    <lineage>
        <taxon>Eukaryota</taxon>
        <taxon>Viridiplantae</taxon>
        <taxon>Streptophyta</taxon>
        <taxon>Embryophyta</taxon>
        <taxon>Tracheophyta</taxon>
        <taxon>Spermatophyta</taxon>
        <taxon>Magnoliopsida</taxon>
        <taxon>eudicotyledons</taxon>
        <taxon>Gunneridae</taxon>
        <taxon>Pentapetalae</taxon>
        <taxon>asterids</taxon>
        <taxon>campanulids</taxon>
        <taxon>Asterales</taxon>
        <taxon>Asteraceae</taxon>
        <taxon>Cichorioideae</taxon>
        <taxon>Cichorieae</taxon>
        <taxon>Lactucinae</taxon>
        <taxon>Lactuca</taxon>
    </lineage>
</organism>
<protein>
    <submittedName>
        <fullName evidence="1">Uncharacterized protein</fullName>
    </submittedName>
</protein>
<gene>
    <name evidence="1" type="ORF">LSALG_LOCUS9504</name>
</gene>
<proteinExistence type="predicted"/>
<keyword evidence="2" id="KW-1185">Reference proteome</keyword>
<reference evidence="1" key="1">
    <citation type="submission" date="2023-04" db="EMBL/GenBank/DDBJ databases">
        <authorList>
            <person name="Vijverberg K."/>
            <person name="Xiong W."/>
            <person name="Schranz E."/>
        </authorList>
    </citation>
    <scope>NUCLEOTIDE SEQUENCE</scope>
</reference>
<accession>A0AA35VXK8</accession>
<dbReference type="Proteomes" id="UP001177003">
    <property type="component" value="Chromosome 1"/>
</dbReference>